<comment type="caution">
    <text evidence="1">The sequence shown here is derived from an EMBL/GenBank/DDBJ whole genome shotgun (WGS) entry which is preliminary data.</text>
</comment>
<proteinExistence type="predicted"/>
<evidence type="ECO:0000313" key="2">
    <source>
        <dbReference type="Proteomes" id="UP000729733"/>
    </source>
</evidence>
<accession>A0A964BPX4</accession>
<evidence type="ECO:0000313" key="1">
    <source>
        <dbReference type="EMBL" id="MCC0175996.1"/>
    </source>
</evidence>
<dbReference type="InterPro" id="IPR025478">
    <property type="entry name" value="COP23"/>
</dbReference>
<keyword evidence="2" id="KW-1185">Reference proteome</keyword>
<dbReference type="Pfam" id="PF14218">
    <property type="entry name" value="COP23"/>
    <property type="match status" value="1"/>
</dbReference>
<organism evidence="1 2">
    <name type="scientific">Waterburya agarophytonicola KI4</name>
    <dbReference type="NCBI Taxonomy" id="2874699"/>
    <lineage>
        <taxon>Bacteria</taxon>
        <taxon>Bacillati</taxon>
        <taxon>Cyanobacteriota</taxon>
        <taxon>Cyanophyceae</taxon>
        <taxon>Pleurocapsales</taxon>
        <taxon>Hyellaceae</taxon>
        <taxon>Waterburya</taxon>
        <taxon>Waterburya agarophytonicola</taxon>
    </lineage>
</organism>
<dbReference type="AlphaFoldDB" id="A0A964BPX4"/>
<gene>
    <name evidence="1" type="ORF">I4641_03245</name>
</gene>
<name>A0A964BPX4_9CYAN</name>
<dbReference type="Proteomes" id="UP000729733">
    <property type="component" value="Unassembled WGS sequence"/>
</dbReference>
<reference evidence="1" key="1">
    <citation type="journal article" date="2021" name="Antonie Van Leeuwenhoek">
        <title>Draft genome and description of Waterburya agarophytonicola gen. nov. sp. nov. (Pleurocapsales, Cyanobacteria): a seaweed symbiont.</title>
        <authorList>
            <person name="Bonthond G."/>
            <person name="Shalygin S."/>
            <person name="Bayer T."/>
            <person name="Weinberger F."/>
        </authorList>
    </citation>
    <scope>NUCLEOTIDE SEQUENCE</scope>
    <source>
        <strain evidence="1">KI4</strain>
    </source>
</reference>
<dbReference type="EMBL" id="JADWDC010000005">
    <property type="protein sequence ID" value="MCC0175996.1"/>
    <property type="molecule type" value="Genomic_DNA"/>
</dbReference>
<sequence>MSKLNYLRTAIALPVAFGVLGTYGHRVNATNTIQVSCDTSTSIPTIAATLSNSDKSSGDVDRAFQTTHILSFLPEYFSTEEASFNCQKTAASLQSYYSKGVMNYLASDTIDGKPVVCAVERRGVSCDGYSSEILFSLDRAVNPNQLLYDMLGEDFKSSQSPSYRTLSRTYTDLRPTWWPF</sequence>
<protein>
    <submittedName>
        <fullName evidence="1">Uncharacterized protein</fullName>
    </submittedName>
</protein>
<dbReference type="RefSeq" id="WP_229639031.1">
    <property type="nucleotide sequence ID" value="NZ_JADWDC010000005.1"/>
</dbReference>